<dbReference type="InterPro" id="IPR001680">
    <property type="entry name" value="WD40_rpt"/>
</dbReference>
<dbReference type="InterPro" id="IPR036322">
    <property type="entry name" value="WD40_repeat_dom_sf"/>
</dbReference>
<feature type="region of interest" description="Disordered" evidence="4">
    <location>
        <begin position="1"/>
        <end position="35"/>
    </location>
</feature>
<evidence type="ECO:0000313" key="7">
    <source>
        <dbReference type="Proteomes" id="UP001329825"/>
    </source>
</evidence>
<keyword evidence="2" id="KW-0677">Repeat</keyword>
<dbReference type="Gene3D" id="1.20.1280.50">
    <property type="match status" value="1"/>
</dbReference>
<evidence type="ECO:0000256" key="4">
    <source>
        <dbReference type="SAM" id="MobiDB-lite"/>
    </source>
</evidence>
<accession>A0ABZ1D6J5</accession>
<dbReference type="SUPFAM" id="SSF81383">
    <property type="entry name" value="F-box domain"/>
    <property type="match status" value="1"/>
</dbReference>
<dbReference type="GeneID" id="87958660"/>
<reference evidence="6 7" key="1">
    <citation type="submission" date="2024-01" db="EMBL/GenBank/DDBJ databases">
        <title>Comparative genomics of Cryptococcus and Kwoniella reveals pathogenesis evolution and contrasting modes of karyotype evolution via chromosome fusion or intercentromeric recombination.</title>
        <authorList>
            <person name="Coelho M.A."/>
            <person name="David-Palma M."/>
            <person name="Shea T."/>
            <person name="Bowers K."/>
            <person name="McGinley-Smith S."/>
            <person name="Mohammad A.W."/>
            <person name="Gnirke A."/>
            <person name="Yurkov A.M."/>
            <person name="Nowrousian M."/>
            <person name="Sun S."/>
            <person name="Cuomo C.A."/>
            <person name="Heitman J."/>
        </authorList>
    </citation>
    <scope>NUCLEOTIDE SEQUENCE [LARGE SCALE GENOMIC DNA]</scope>
    <source>
        <strain evidence="6">CBS 11374</strain>
    </source>
</reference>
<gene>
    <name evidence="6" type="ORF">IL334_006530</name>
</gene>
<feature type="region of interest" description="Disordered" evidence="4">
    <location>
        <begin position="125"/>
        <end position="206"/>
    </location>
</feature>
<dbReference type="PANTHER" id="PTHR16008:SF4">
    <property type="entry name" value="F-BOX ONLY PROTEIN 4"/>
    <property type="match status" value="1"/>
</dbReference>
<dbReference type="Proteomes" id="UP001329825">
    <property type="component" value="Chromosome 9"/>
</dbReference>
<dbReference type="PROSITE" id="PS00678">
    <property type="entry name" value="WD_REPEATS_1"/>
    <property type="match status" value="1"/>
</dbReference>
<dbReference type="EMBL" id="CP141889">
    <property type="protein sequence ID" value="WRT69543.1"/>
    <property type="molecule type" value="Genomic_DNA"/>
</dbReference>
<protein>
    <recommendedName>
        <fullName evidence="5">F-box domain-containing protein</fullName>
    </recommendedName>
</protein>
<proteinExistence type="predicted"/>
<feature type="compositionally biased region" description="Basic and acidic residues" evidence="4">
    <location>
        <begin position="185"/>
        <end position="206"/>
    </location>
</feature>
<name>A0ABZ1D6J5_9TREE</name>
<dbReference type="Pfam" id="PF12937">
    <property type="entry name" value="F-box-like"/>
    <property type="match status" value="1"/>
</dbReference>
<dbReference type="InterPro" id="IPR019775">
    <property type="entry name" value="WD40_repeat_CS"/>
</dbReference>
<sequence length="795" mass="88039">MLKRTRSTSPSWEYAKSCSRQPRSSVGGDLEGEEQDVDNRVRQKAMDLEKKTISDLFPLQEIFLRILSFLPPNDLAKIQGVNKYWGRMSVDPQLWKRLYLARYPHPHHSRLIYSLPVSEIYTTKTTSPRPLRPIARLPSRAFPPPSPKRSPSLAEGQLTPASLGRPPLIGMREAVSHATSSHSKGTMEVDRATEGEQEEVGHGIRNDGVDWKSMLKLGTNWSNGNALSQSTIPLPPSPSPSIRSETPSTFIPTLSLSSPTSQHRNDGVSEQHIALSPSYIFISSPTSPLVQVHSSSTSTSMSTSTLTSNMPIGIIPPPPGWSNPRRPDNVTCIVSDQSVIPTNDDESISISISSSMIGQNQLPTRIGIFYQSGGFVILIIRPSSSNGISWKRELINPPNIRPISIKRRSTIHELVQGDPVVLSTLYWPLLISCTRDFHLSIYSLSTVSSSSSPSGQEVGVTPRPKHLQTLRSEVSFHPAHLSLFPCPDASDENQSNRNIRNDVTEESRFRAALTYCTPLYPSSWTIAVQELSIDLSPSISVFDMIRRGETFHVGRNDDDDEDEFVWPRKVRPVVGVKGKAVGIGSDGRWCILAGQENKIQVFSLPHHDDQGIFHSAHRMKKESHQFITHSQTLLAHSSDITSLALNSGRCVSSARDGRILVWELDEEYTSPPNGSGKVGRTIGYVEVKPGGRRSGSQWRGPTGPRNELASNNEGDSDDKEEQASGLQLQLPHPQAISSAARSLFLPRPPVQVDYQDDKPSIRYLTFDEEKIVGLVRNRSDANGEEDETMKVWSFS</sequence>
<feature type="domain" description="F-box" evidence="5">
    <location>
        <begin position="61"/>
        <end position="100"/>
    </location>
</feature>
<evidence type="ECO:0000259" key="5">
    <source>
        <dbReference type="Pfam" id="PF12937"/>
    </source>
</evidence>
<keyword evidence="7" id="KW-1185">Reference proteome</keyword>
<dbReference type="RefSeq" id="XP_062794282.1">
    <property type="nucleotide sequence ID" value="XM_062938231.1"/>
</dbReference>
<dbReference type="InterPro" id="IPR039588">
    <property type="entry name" value="FBXO4"/>
</dbReference>
<dbReference type="SUPFAM" id="SSF50978">
    <property type="entry name" value="WD40 repeat-like"/>
    <property type="match status" value="1"/>
</dbReference>
<organism evidence="6 7">
    <name type="scientific">Kwoniella shivajii</name>
    <dbReference type="NCBI Taxonomy" id="564305"/>
    <lineage>
        <taxon>Eukaryota</taxon>
        <taxon>Fungi</taxon>
        <taxon>Dikarya</taxon>
        <taxon>Basidiomycota</taxon>
        <taxon>Agaricomycotina</taxon>
        <taxon>Tremellomycetes</taxon>
        <taxon>Tremellales</taxon>
        <taxon>Cryptococcaceae</taxon>
        <taxon>Kwoniella</taxon>
    </lineage>
</organism>
<dbReference type="InterPro" id="IPR001810">
    <property type="entry name" value="F-box_dom"/>
</dbReference>
<dbReference type="InterPro" id="IPR036047">
    <property type="entry name" value="F-box-like_dom_sf"/>
</dbReference>
<dbReference type="PROSITE" id="PS50082">
    <property type="entry name" value="WD_REPEATS_2"/>
    <property type="match status" value="1"/>
</dbReference>
<evidence type="ECO:0000256" key="2">
    <source>
        <dbReference type="ARBA" id="ARBA00022737"/>
    </source>
</evidence>
<dbReference type="InterPro" id="IPR015943">
    <property type="entry name" value="WD40/YVTN_repeat-like_dom_sf"/>
</dbReference>
<dbReference type="Gene3D" id="2.130.10.10">
    <property type="entry name" value="YVTN repeat-like/Quinoprotein amine dehydrogenase"/>
    <property type="match status" value="1"/>
</dbReference>
<evidence type="ECO:0000256" key="3">
    <source>
        <dbReference type="PROSITE-ProRule" id="PRU00221"/>
    </source>
</evidence>
<keyword evidence="1 3" id="KW-0853">WD repeat</keyword>
<evidence type="ECO:0000313" key="6">
    <source>
        <dbReference type="EMBL" id="WRT69543.1"/>
    </source>
</evidence>
<feature type="repeat" description="WD" evidence="3">
    <location>
        <begin position="633"/>
        <end position="665"/>
    </location>
</feature>
<dbReference type="PANTHER" id="PTHR16008">
    <property type="entry name" value="F-BOX ONLY PROTEIN 4"/>
    <property type="match status" value="1"/>
</dbReference>
<evidence type="ECO:0000256" key="1">
    <source>
        <dbReference type="ARBA" id="ARBA00022574"/>
    </source>
</evidence>
<feature type="region of interest" description="Disordered" evidence="4">
    <location>
        <begin position="687"/>
        <end position="726"/>
    </location>
</feature>